<organism evidence="1 2">
    <name type="scientific">Desulfotomaculum copahuensis</name>
    <dbReference type="NCBI Taxonomy" id="1838280"/>
    <lineage>
        <taxon>Bacteria</taxon>
        <taxon>Bacillati</taxon>
        <taxon>Bacillota</taxon>
        <taxon>Clostridia</taxon>
        <taxon>Eubacteriales</taxon>
        <taxon>Desulfotomaculaceae</taxon>
        <taxon>Desulfotomaculum</taxon>
    </lineage>
</organism>
<keyword evidence="2" id="KW-1185">Reference proteome</keyword>
<dbReference type="Proteomes" id="UP000078532">
    <property type="component" value="Unassembled WGS sequence"/>
</dbReference>
<comment type="caution">
    <text evidence="1">The sequence shown here is derived from an EMBL/GenBank/DDBJ whole genome shotgun (WGS) entry which is preliminary data.</text>
</comment>
<dbReference type="OrthoDB" id="1683552at2"/>
<evidence type="ECO:0000313" key="2">
    <source>
        <dbReference type="Proteomes" id="UP000078532"/>
    </source>
</evidence>
<name>A0A1B7LDU4_9FIRM</name>
<dbReference type="RefSeq" id="WP_066668782.1">
    <property type="nucleotide sequence ID" value="NZ_LYVF01000165.1"/>
</dbReference>
<protein>
    <submittedName>
        <fullName evidence="1">Uncharacterized protein</fullName>
    </submittedName>
</protein>
<reference evidence="1 2" key="1">
    <citation type="submission" date="2016-04" db="EMBL/GenBank/DDBJ databases">
        <authorList>
            <person name="Evans L.H."/>
            <person name="Alamgir A."/>
            <person name="Owens N."/>
            <person name="Weber N.D."/>
            <person name="Virtaneva K."/>
            <person name="Barbian K."/>
            <person name="Babar A."/>
            <person name="Rosenke K."/>
        </authorList>
    </citation>
    <scope>NUCLEOTIDE SEQUENCE [LARGE SCALE GENOMIC DNA]</scope>
    <source>
        <strain evidence="1 2">LMa1</strain>
    </source>
</reference>
<evidence type="ECO:0000313" key="1">
    <source>
        <dbReference type="EMBL" id="OAT81260.1"/>
    </source>
</evidence>
<dbReference type="AlphaFoldDB" id="A0A1B7LDU4"/>
<sequence length="70" mass="7706">MPGVCPLCNNLIAINRRCPCGAVMKDAGPVSDYFGPYSAYFSTDFTAPYCTHLFACPVCGRDRRISMHPE</sequence>
<accession>A0A1B7LDU4</accession>
<dbReference type="STRING" id="1838280.A6M21_00225"/>
<gene>
    <name evidence="1" type="ORF">A6M21_00225</name>
</gene>
<dbReference type="EMBL" id="LYVF01000165">
    <property type="protein sequence ID" value="OAT81260.1"/>
    <property type="molecule type" value="Genomic_DNA"/>
</dbReference>
<proteinExistence type="predicted"/>